<evidence type="ECO:0000256" key="10">
    <source>
        <dbReference type="ARBA" id="ARBA00023033"/>
    </source>
</evidence>
<reference evidence="14" key="1">
    <citation type="submission" date="2020-04" db="EMBL/GenBank/DDBJ databases">
        <title>Genome Assembly and Annotation of Botryosphaeria dothidea sdau 11-99, a Latent Pathogen of Apple Fruit Ring Rot in China.</title>
        <authorList>
            <person name="Yu C."/>
            <person name="Diao Y."/>
            <person name="Lu Q."/>
            <person name="Zhao J."/>
            <person name="Cui S."/>
            <person name="Peng C."/>
            <person name="He B."/>
            <person name="Liu H."/>
        </authorList>
    </citation>
    <scope>NUCLEOTIDE SEQUENCE [LARGE SCALE GENOMIC DNA]</scope>
    <source>
        <strain evidence="14">Sdau11-99</strain>
    </source>
</reference>
<dbReference type="GO" id="GO:0016020">
    <property type="term" value="C:membrane"/>
    <property type="evidence" value="ECO:0007669"/>
    <property type="project" value="UniProtKB-SubCell"/>
</dbReference>
<dbReference type="SUPFAM" id="SSF48264">
    <property type="entry name" value="Cytochrome P450"/>
    <property type="match status" value="1"/>
</dbReference>
<dbReference type="Pfam" id="PF00067">
    <property type="entry name" value="p450"/>
    <property type="match status" value="1"/>
</dbReference>
<accession>A0A8H4J0T6</accession>
<dbReference type="PRINTS" id="PR00385">
    <property type="entry name" value="P450"/>
</dbReference>
<keyword evidence="4 12" id="KW-0349">Heme</keyword>
<feature type="binding site" description="axial binding residue" evidence="12">
    <location>
        <position position="463"/>
    </location>
    <ligand>
        <name>heme</name>
        <dbReference type="ChEBI" id="CHEBI:30413"/>
    </ligand>
    <ligandPart>
        <name>Fe</name>
        <dbReference type="ChEBI" id="CHEBI:18248"/>
    </ligandPart>
</feature>
<dbReference type="GO" id="GO:0016705">
    <property type="term" value="F:oxidoreductase activity, acting on paired donors, with incorporation or reduction of molecular oxygen"/>
    <property type="evidence" value="ECO:0007669"/>
    <property type="project" value="InterPro"/>
</dbReference>
<evidence type="ECO:0000313" key="15">
    <source>
        <dbReference type="Proteomes" id="UP000572817"/>
    </source>
</evidence>
<dbReference type="Proteomes" id="UP000572817">
    <property type="component" value="Unassembled WGS sequence"/>
</dbReference>
<name>A0A8H4J0T6_9PEZI</name>
<evidence type="ECO:0000256" key="5">
    <source>
        <dbReference type="ARBA" id="ARBA00022692"/>
    </source>
</evidence>
<evidence type="ECO:0000256" key="3">
    <source>
        <dbReference type="ARBA" id="ARBA00010617"/>
    </source>
</evidence>
<evidence type="ECO:0000256" key="9">
    <source>
        <dbReference type="ARBA" id="ARBA00023004"/>
    </source>
</evidence>
<keyword evidence="8" id="KW-0560">Oxidoreductase</keyword>
<evidence type="ECO:0000256" key="2">
    <source>
        <dbReference type="ARBA" id="ARBA00004167"/>
    </source>
</evidence>
<evidence type="ECO:0000256" key="4">
    <source>
        <dbReference type="ARBA" id="ARBA00022617"/>
    </source>
</evidence>
<dbReference type="InterPro" id="IPR002401">
    <property type="entry name" value="Cyt_P450_E_grp-I"/>
</dbReference>
<protein>
    <submittedName>
        <fullName evidence="14">Cytochrome P450</fullName>
    </submittedName>
</protein>
<dbReference type="InterPro" id="IPR001128">
    <property type="entry name" value="Cyt_P450"/>
</dbReference>
<dbReference type="Gene3D" id="1.10.630.10">
    <property type="entry name" value="Cytochrome P450"/>
    <property type="match status" value="1"/>
</dbReference>
<dbReference type="GO" id="GO:0005506">
    <property type="term" value="F:iron ion binding"/>
    <property type="evidence" value="ECO:0007669"/>
    <property type="project" value="InterPro"/>
</dbReference>
<dbReference type="InterPro" id="IPR036396">
    <property type="entry name" value="Cyt_P450_sf"/>
</dbReference>
<comment type="subcellular location">
    <subcellularLocation>
        <location evidence="2">Membrane</location>
        <topology evidence="2">Single-pass membrane protein</topology>
    </subcellularLocation>
</comment>
<dbReference type="PANTHER" id="PTHR24305:SF210">
    <property type="entry name" value="CYTOCHROME P450 MONOOXYGENASE ASQL-RELATED"/>
    <property type="match status" value="1"/>
</dbReference>
<sequence length="517" mass="59479">MDKVHGRTLLDVGKLPVSNGSPKLFTLENIPLLLGGVLFLLTLKFVATVFYNVYFHPLSKYPGPTYAAMSRLPWHIISLRGNQPEWVHEQHEKYGEVVRLGPDRLSFIDPQAWKDIYGHRTGGRPENPKDTRFYEKAYNGETDIITIEDTVAHGRLRRVFSNAFSDKALKLQEPLIKKYVDQLIDNMHRSVKEDKDVNLDLVKLYNCTTFNIMGDLTFGEPLGMLDKSEYTPWVRAVFGNIKTGAIARIHLEYPFIGAIIGWLIPQSMRDMERMHFQHSSDRVDRRLAKGTSNDKPDIWSLVLEKGQGQLSIGEMHANSSLFMIAGTETTATLLSGLTYYFLKNPDKLQKAVDEVRAMCEDELTLETLPRLPYLNACFEEALRVYPPVPIGLPRVMPEGGNVIRGEWVPSKTRVQVPQWAAYRSPLNFKDPDSFVPERWLPDGGYDSDRKEVLQPFLFGPRNCLGKNLAYHEMRIIMAKVLWHFDLELCEQSDRWADQKVFNLWQKPELWCRARPIR</sequence>
<evidence type="ECO:0000256" key="7">
    <source>
        <dbReference type="ARBA" id="ARBA00022989"/>
    </source>
</evidence>
<dbReference type="FunFam" id="1.10.630.10:FF:000047">
    <property type="entry name" value="Cytochrome P450 monooxygenase"/>
    <property type="match status" value="1"/>
</dbReference>
<keyword evidence="5 13" id="KW-0812">Transmembrane</keyword>
<evidence type="ECO:0000256" key="6">
    <source>
        <dbReference type="ARBA" id="ARBA00022723"/>
    </source>
</evidence>
<dbReference type="AlphaFoldDB" id="A0A8H4J0T6"/>
<comment type="caution">
    <text evidence="14">The sequence shown here is derived from an EMBL/GenBank/DDBJ whole genome shotgun (WGS) entry which is preliminary data.</text>
</comment>
<keyword evidence="7 13" id="KW-1133">Transmembrane helix</keyword>
<dbReference type="GO" id="GO:0009403">
    <property type="term" value="P:toxin biosynthetic process"/>
    <property type="evidence" value="ECO:0007669"/>
    <property type="project" value="UniProtKB-ARBA"/>
</dbReference>
<dbReference type="OrthoDB" id="1470350at2759"/>
<evidence type="ECO:0000256" key="12">
    <source>
        <dbReference type="PIRSR" id="PIRSR602401-1"/>
    </source>
</evidence>
<organism evidence="14 15">
    <name type="scientific">Botryosphaeria dothidea</name>
    <dbReference type="NCBI Taxonomy" id="55169"/>
    <lineage>
        <taxon>Eukaryota</taxon>
        <taxon>Fungi</taxon>
        <taxon>Dikarya</taxon>
        <taxon>Ascomycota</taxon>
        <taxon>Pezizomycotina</taxon>
        <taxon>Dothideomycetes</taxon>
        <taxon>Dothideomycetes incertae sedis</taxon>
        <taxon>Botryosphaeriales</taxon>
        <taxon>Botryosphaeriaceae</taxon>
        <taxon>Botryosphaeria</taxon>
    </lineage>
</organism>
<dbReference type="PRINTS" id="PR00463">
    <property type="entry name" value="EP450I"/>
</dbReference>
<evidence type="ECO:0000256" key="1">
    <source>
        <dbReference type="ARBA" id="ARBA00001971"/>
    </source>
</evidence>
<comment type="similarity">
    <text evidence="3">Belongs to the cytochrome P450 family.</text>
</comment>
<comment type="cofactor">
    <cofactor evidence="1 12">
        <name>heme</name>
        <dbReference type="ChEBI" id="CHEBI:30413"/>
    </cofactor>
</comment>
<keyword evidence="11 13" id="KW-0472">Membrane</keyword>
<dbReference type="CDD" id="cd11058">
    <property type="entry name" value="CYP60B-like"/>
    <property type="match status" value="1"/>
</dbReference>
<keyword evidence="6 12" id="KW-0479">Metal-binding</keyword>
<dbReference type="EMBL" id="WWBZ02000022">
    <property type="protein sequence ID" value="KAF4308643.1"/>
    <property type="molecule type" value="Genomic_DNA"/>
</dbReference>
<feature type="transmembrane region" description="Helical" evidence="13">
    <location>
        <begin position="30"/>
        <end position="54"/>
    </location>
</feature>
<dbReference type="PANTHER" id="PTHR24305">
    <property type="entry name" value="CYTOCHROME P450"/>
    <property type="match status" value="1"/>
</dbReference>
<dbReference type="GO" id="GO:0004497">
    <property type="term" value="F:monooxygenase activity"/>
    <property type="evidence" value="ECO:0007669"/>
    <property type="project" value="UniProtKB-KW"/>
</dbReference>
<keyword evidence="9 12" id="KW-0408">Iron</keyword>
<evidence type="ECO:0000256" key="13">
    <source>
        <dbReference type="SAM" id="Phobius"/>
    </source>
</evidence>
<keyword evidence="15" id="KW-1185">Reference proteome</keyword>
<dbReference type="InterPro" id="IPR050121">
    <property type="entry name" value="Cytochrome_P450_monoxygenase"/>
</dbReference>
<proteinExistence type="inferred from homology"/>
<dbReference type="GO" id="GO:0020037">
    <property type="term" value="F:heme binding"/>
    <property type="evidence" value="ECO:0007669"/>
    <property type="project" value="InterPro"/>
</dbReference>
<evidence type="ECO:0000256" key="8">
    <source>
        <dbReference type="ARBA" id="ARBA00023002"/>
    </source>
</evidence>
<keyword evidence="10" id="KW-0503">Monooxygenase</keyword>
<evidence type="ECO:0000313" key="14">
    <source>
        <dbReference type="EMBL" id="KAF4308643.1"/>
    </source>
</evidence>
<evidence type="ECO:0000256" key="11">
    <source>
        <dbReference type="ARBA" id="ARBA00023136"/>
    </source>
</evidence>
<gene>
    <name evidence="14" type="ORF">GTA08_BOTSDO04825</name>
</gene>